<sequence>YDLKELSDQITLICSTYFRAITSQELLYRLPNLYNLQNYMKFLDKVVCIF</sequence>
<feature type="non-terminal residue" evidence="1">
    <location>
        <position position="1"/>
    </location>
</feature>
<reference evidence="1" key="1">
    <citation type="submission" date="2021-02" db="EMBL/GenBank/DDBJ databases">
        <authorList>
            <person name="Nowell W R."/>
        </authorList>
    </citation>
    <scope>NUCLEOTIDE SEQUENCE</scope>
</reference>
<name>A0A820FB51_9BILA</name>
<dbReference type="EMBL" id="CAJOBD010024571">
    <property type="protein sequence ID" value="CAF4260247.1"/>
    <property type="molecule type" value="Genomic_DNA"/>
</dbReference>
<accession>A0A820FB51</accession>
<dbReference type="Proteomes" id="UP000663836">
    <property type="component" value="Unassembled WGS sequence"/>
</dbReference>
<protein>
    <submittedName>
        <fullName evidence="1">Uncharacterized protein</fullName>
    </submittedName>
</protein>
<organism evidence="1 2">
    <name type="scientific">Rotaria sordida</name>
    <dbReference type="NCBI Taxonomy" id="392033"/>
    <lineage>
        <taxon>Eukaryota</taxon>
        <taxon>Metazoa</taxon>
        <taxon>Spiralia</taxon>
        <taxon>Gnathifera</taxon>
        <taxon>Rotifera</taxon>
        <taxon>Eurotatoria</taxon>
        <taxon>Bdelloidea</taxon>
        <taxon>Philodinida</taxon>
        <taxon>Philodinidae</taxon>
        <taxon>Rotaria</taxon>
    </lineage>
</organism>
<comment type="caution">
    <text evidence="1">The sequence shown here is derived from an EMBL/GenBank/DDBJ whole genome shotgun (WGS) entry which is preliminary data.</text>
</comment>
<evidence type="ECO:0000313" key="2">
    <source>
        <dbReference type="Proteomes" id="UP000663836"/>
    </source>
</evidence>
<dbReference type="AlphaFoldDB" id="A0A820FB51"/>
<proteinExistence type="predicted"/>
<evidence type="ECO:0000313" key="1">
    <source>
        <dbReference type="EMBL" id="CAF4260247.1"/>
    </source>
</evidence>
<gene>
    <name evidence="1" type="ORF">JBS370_LOCUS39046</name>
</gene>